<evidence type="ECO:0008006" key="5">
    <source>
        <dbReference type="Google" id="ProtNLM"/>
    </source>
</evidence>
<feature type="coiled-coil region" evidence="1">
    <location>
        <begin position="879"/>
        <end position="906"/>
    </location>
</feature>
<dbReference type="AlphaFoldDB" id="A0A383XQB4"/>
<feature type="coiled-coil region" evidence="1">
    <location>
        <begin position="284"/>
        <end position="394"/>
    </location>
</feature>
<dbReference type="Gene3D" id="3.40.50.300">
    <property type="entry name" value="P-loop containing nucleotide triphosphate hydrolases"/>
    <property type="match status" value="1"/>
</dbReference>
<evidence type="ECO:0000256" key="1">
    <source>
        <dbReference type="SAM" id="Coils"/>
    </source>
</evidence>
<proteinExistence type="predicted"/>
<keyword evidence="1" id="KW-0175">Coiled coil</keyword>
<dbReference type="InterPro" id="IPR027417">
    <property type="entry name" value="P-loop_NTPase"/>
</dbReference>
<name>A0A383XQB4_9GAMM</name>
<protein>
    <recommendedName>
        <fullName evidence="5">ATP synthase</fullName>
    </recommendedName>
</protein>
<sequence>MTEAFEVSGAELDSSSAKSSENSVEPDAFLLRELQVFNWGPFGGFHRAEFDPRGSAIVGPTGSGKTTLIDALMTLIVHQPKYNLASTGGHESDRDLMSYIRGVAGAGNEAGGNEHVARRGKTTTGLCATFAAAREALHVAVLFWINSSSTAAADRKEVWLIARTAQAVGSPLNEWLATHKEAGEKGLRQVANEQENLRTFKTRKACQAELRRFFDVGENAFALLNRAAGLKQLNSIDEIFRRLVLDDQAKFDDAARVAAEFDSLADIHAELERARQQQKSLQPIATEQQKYAVLQAQRQQAQRLEQLLPRWFAQQKAALWAQREHELEQALVTVQREIQQLRQQQAERQAKERLAYKQFQQLGGANIELVQKQLDSLTAQRRRCQTDVQQYQQLCHALALDEALNQAVFDANLRQVEAMQADRTGKLRAAEQQWFELGGKRVPLQSRHQELKQEIAAVEARPDSNIPHPFQQFRAALARQLEVDATELPYLAELVEVKADQTDWRGAVERAIGGHRLRLLVPARHLRVALRWVNDRNNRLHVRLLEAEPDAGEARFMEDGFTRKLNFKRHALIQPAKAFLAGIDLHCVADSAALQQVDHGLTRQGTMSGKRGRFDKHDQHALDQGWLTGFDNRDQLRSLRAEFEGCSNELATLDQAVAGKKAEVDTLRKESSFLERFAQWEFDNIDLPTIESAMREVQAELAALSAPDSDLDRQRQRWQQLEAEVEGLGKQIGAQESARGEVNADLKRAKTARAEAVQLGGSALDAESSELVNDHRAKAATVTLDSVDTLERQEIGAIRTELGRLQDRLDDKGKTLVRLMGLAQKVDTGALAEVGTELDDVPKYLERLALLTQEALPEKQQRFQTYLNQSSDQGVTQLLTAVSNEVSVIEERIEELNQTLRRVEFQPGRYLRLQPRKVVHDGLKKLQSAQRHLRAAALKDDGGEAQYAALRNVVELLRDASERRRTVGALALLDPRYRLEFSVALMRREDDYVIETRTGSQGGSGGEKEIIASYILTASLSYALCPSGATRPLFGTVVLDEAFSKSSQAVAGRIVAALREFGLHPLFVTPNKEMRLLRDHTHSAIVVHRLDQQSSLASMSWERLEAEARARVRATPSTEAR</sequence>
<reference evidence="3 4" key="1">
    <citation type="submission" date="2018-05" db="EMBL/GenBank/DDBJ databases">
        <title>Abyssibacter profundi OUC007T gen. nov., sp. nov, a marine bacterium isolated from seawater of the Mariana Trench.</title>
        <authorList>
            <person name="Zhou S."/>
        </authorList>
    </citation>
    <scope>NUCLEOTIDE SEQUENCE [LARGE SCALE GENOMIC DNA]</scope>
    <source>
        <strain evidence="3 4">OUC007</strain>
    </source>
</reference>
<dbReference type="SUPFAM" id="SSF52540">
    <property type="entry name" value="P-loop containing nucleoside triphosphate hydrolases"/>
    <property type="match status" value="1"/>
</dbReference>
<evidence type="ECO:0000256" key="2">
    <source>
        <dbReference type="SAM" id="MobiDB-lite"/>
    </source>
</evidence>
<accession>A0A383XQB4</accession>
<evidence type="ECO:0000313" key="4">
    <source>
        <dbReference type="Proteomes" id="UP000251800"/>
    </source>
</evidence>
<comment type="caution">
    <text evidence="3">The sequence shown here is derived from an EMBL/GenBank/DDBJ whole genome shotgun (WGS) entry which is preliminary data.</text>
</comment>
<evidence type="ECO:0000313" key="3">
    <source>
        <dbReference type="EMBL" id="PWN54818.1"/>
    </source>
</evidence>
<dbReference type="RefSeq" id="WP_109721381.1">
    <property type="nucleotide sequence ID" value="NZ_QEQK01000017.1"/>
</dbReference>
<keyword evidence="4" id="KW-1185">Reference proteome</keyword>
<organism evidence="3 4">
    <name type="scientific">Abyssibacter profundi</name>
    <dbReference type="NCBI Taxonomy" id="2182787"/>
    <lineage>
        <taxon>Bacteria</taxon>
        <taxon>Pseudomonadati</taxon>
        <taxon>Pseudomonadota</taxon>
        <taxon>Gammaproteobacteria</taxon>
        <taxon>Chromatiales</taxon>
        <taxon>Oceanococcaceae</taxon>
        <taxon>Abyssibacter</taxon>
    </lineage>
</organism>
<feature type="compositionally biased region" description="Low complexity" evidence="2">
    <location>
        <begin position="8"/>
        <end position="22"/>
    </location>
</feature>
<dbReference type="OrthoDB" id="9795626at2"/>
<gene>
    <name evidence="3" type="ORF">DEH80_15230</name>
</gene>
<dbReference type="EMBL" id="QEQK01000017">
    <property type="protein sequence ID" value="PWN54818.1"/>
    <property type="molecule type" value="Genomic_DNA"/>
</dbReference>
<feature type="region of interest" description="Disordered" evidence="2">
    <location>
        <begin position="1"/>
        <end position="22"/>
    </location>
</feature>
<dbReference type="Pfam" id="PF13555">
    <property type="entry name" value="AAA_29"/>
    <property type="match status" value="1"/>
</dbReference>
<dbReference type="Pfam" id="PF13558">
    <property type="entry name" value="SbcC_Walker_B"/>
    <property type="match status" value="1"/>
</dbReference>
<dbReference type="Proteomes" id="UP000251800">
    <property type="component" value="Unassembled WGS sequence"/>
</dbReference>
<feature type="coiled-coil region" evidence="1">
    <location>
        <begin position="636"/>
        <end position="670"/>
    </location>
</feature>